<keyword evidence="3" id="KW-0271">Exosome</keyword>
<dbReference type="Gene3D" id="3.30.230.70">
    <property type="entry name" value="GHMP Kinase, N-terminal domain"/>
    <property type="match status" value="2"/>
</dbReference>
<dbReference type="InterPro" id="IPR050080">
    <property type="entry name" value="RNase_PH"/>
</dbReference>
<dbReference type="GO" id="GO:0005730">
    <property type="term" value="C:nucleolus"/>
    <property type="evidence" value="ECO:0007669"/>
    <property type="project" value="TreeGrafter"/>
</dbReference>
<comment type="subcellular location">
    <subcellularLocation>
        <location evidence="1">Nucleus</location>
    </subcellularLocation>
</comment>
<organism evidence="5 6">
    <name type="scientific">Parascedosporium putredinis</name>
    <dbReference type="NCBI Taxonomy" id="1442378"/>
    <lineage>
        <taxon>Eukaryota</taxon>
        <taxon>Fungi</taxon>
        <taxon>Dikarya</taxon>
        <taxon>Ascomycota</taxon>
        <taxon>Pezizomycotina</taxon>
        <taxon>Sordariomycetes</taxon>
        <taxon>Hypocreomycetidae</taxon>
        <taxon>Microascales</taxon>
        <taxon>Microascaceae</taxon>
        <taxon>Parascedosporium</taxon>
    </lineage>
</organism>
<comment type="caution">
    <text evidence="5">The sequence shown here is derived from an EMBL/GenBank/DDBJ whole genome shotgun (WGS) entry which is preliminary data.</text>
</comment>
<keyword evidence="2" id="KW-0698">rRNA processing</keyword>
<evidence type="ECO:0000256" key="2">
    <source>
        <dbReference type="ARBA" id="ARBA00022552"/>
    </source>
</evidence>
<dbReference type="PANTHER" id="PTHR11953:SF1">
    <property type="entry name" value="EXOSOME COMPLEX COMPONENT RRP46"/>
    <property type="match status" value="1"/>
</dbReference>
<dbReference type="GO" id="GO:0000177">
    <property type="term" value="C:cytoplasmic exosome (RNase complex)"/>
    <property type="evidence" value="ECO:0007669"/>
    <property type="project" value="TreeGrafter"/>
</dbReference>
<reference evidence="5" key="1">
    <citation type="submission" date="2022-11" db="EMBL/GenBank/DDBJ databases">
        <authorList>
            <person name="Scott C."/>
            <person name="Bruce N."/>
        </authorList>
    </citation>
    <scope>NUCLEOTIDE SEQUENCE</scope>
</reference>
<name>A0A9P1H691_9PEZI</name>
<dbReference type="GO" id="GO:0071028">
    <property type="term" value="P:nuclear mRNA surveillance"/>
    <property type="evidence" value="ECO:0007669"/>
    <property type="project" value="TreeGrafter"/>
</dbReference>
<proteinExistence type="predicted"/>
<dbReference type="SUPFAM" id="SSF54211">
    <property type="entry name" value="Ribosomal protein S5 domain 2-like"/>
    <property type="match status" value="1"/>
</dbReference>
<evidence type="ECO:0000256" key="1">
    <source>
        <dbReference type="ARBA" id="ARBA00004123"/>
    </source>
</evidence>
<dbReference type="OrthoDB" id="27298at2759"/>
<dbReference type="InterPro" id="IPR036345">
    <property type="entry name" value="ExoRNase_PH_dom2_sf"/>
</dbReference>
<keyword evidence="6" id="KW-1185">Reference proteome</keyword>
<dbReference type="GO" id="GO:0071051">
    <property type="term" value="P:poly(A)-dependent snoRNA 3'-end processing"/>
    <property type="evidence" value="ECO:0007669"/>
    <property type="project" value="TreeGrafter"/>
</dbReference>
<dbReference type="InterPro" id="IPR020568">
    <property type="entry name" value="Ribosomal_Su5_D2-typ_SF"/>
</dbReference>
<dbReference type="Proteomes" id="UP000838763">
    <property type="component" value="Unassembled WGS sequence"/>
</dbReference>
<dbReference type="SUPFAM" id="SSF55666">
    <property type="entry name" value="Ribonuclease PH domain 2-like"/>
    <property type="match status" value="1"/>
</dbReference>
<dbReference type="GO" id="GO:0006364">
    <property type="term" value="P:rRNA processing"/>
    <property type="evidence" value="ECO:0007669"/>
    <property type="project" value="UniProtKB-KW"/>
</dbReference>
<accession>A0A9P1H691</accession>
<dbReference type="AlphaFoldDB" id="A0A9P1H691"/>
<dbReference type="GO" id="GO:0003723">
    <property type="term" value="F:RNA binding"/>
    <property type="evidence" value="ECO:0007669"/>
    <property type="project" value="TreeGrafter"/>
</dbReference>
<dbReference type="GO" id="GO:0000176">
    <property type="term" value="C:nuclear exosome (RNase complex)"/>
    <property type="evidence" value="ECO:0007669"/>
    <property type="project" value="UniProtKB-ARBA"/>
</dbReference>
<evidence type="ECO:0000256" key="3">
    <source>
        <dbReference type="ARBA" id="ARBA00022835"/>
    </source>
</evidence>
<keyword evidence="4" id="KW-0539">Nucleus</keyword>
<evidence type="ECO:0000313" key="5">
    <source>
        <dbReference type="EMBL" id="CAI4216797.1"/>
    </source>
</evidence>
<dbReference type="EMBL" id="CALLCH030000015">
    <property type="protein sequence ID" value="CAI4216797.1"/>
    <property type="molecule type" value="Genomic_DNA"/>
</dbReference>
<dbReference type="GO" id="GO:0034475">
    <property type="term" value="P:U4 snRNA 3'-end processing"/>
    <property type="evidence" value="ECO:0007669"/>
    <property type="project" value="TreeGrafter"/>
</dbReference>
<gene>
    <name evidence="5" type="ORF">PPNO1_LOCUS6443</name>
</gene>
<dbReference type="InterPro" id="IPR027408">
    <property type="entry name" value="PNPase/RNase_PH_dom_sf"/>
</dbReference>
<protein>
    <submittedName>
        <fullName evidence="5">Uncharacterized protein</fullName>
    </submittedName>
</protein>
<evidence type="ECO:0000313" key="6">
    <source>
        <dbReference type="Proteomes" id="UP000838763"/>
    </source>
</evidence>
<evidence type="ECO:0000256" key="4">
    <source>
        <dbReference type="ARBA" id="ARBA00023242"/>
    </source>
</evidence>
<dbReference type="PANTHER" id="PTHR11953">
    <property type="entry name" value="EXOSOME COMPLEX COMPONENT"/>
    <property type="match status" value="1"/>
</dbReference>
<sequence length="237" mass="24799">MATIKEPAAEIAPLPNADGSVIFSYAGFKVIAAANGPVETLKREEYAYEALVDVIVRPAAGVGGQDPTPSTPSRLVLLPLGLIIHGPPSLRGLDGEVNLPIIPALLHAAILALLSGAIPLKGIATAALLVIPGESSDGKVVVDPTAAQIAHARSVHVLGFTSEDDLLLAESEGQFSLGEWEDVVTAARQVCLQSPEEMSIDDTEAASDYARSADMKHFIRTVMASKVAADLHWKISV</sequence>
<dbReference type="GO" id="GO:0016075">
    <property type="term" value="P:rRNA catabolic process"/>
    <property type="evidence" value="ECO:0007669"/>
    <property type="project" value="TreeGrafter"/>
</dbReference>